<feature type="transmembrane region" description="Helical" evidence="5">
    <location>
        <begin position="399"/>
        <end position="418"/>
    </location>
</feature>
<dbReference type="PANTHER" id="PTHR23528:SF1">
    <property type="entry name" value="MAJOR FACILITATOR SUPERFAMILY (MFS) PROFILE DOMAIN-CONTAINING PROTEIN"/>
    <property type="match status" value="1"/>
</dbReference>
<organism evidence="7 8">
    <name type="scientific">Kineococcus endophyticus</name>
    <dbReference type="NCBI Taxonomy" id="1181883"/>
    <lineage>
        <taxon>Bacteria</taxon>
        <taxon>Bacillati</taxon>
        <taxon>Actinomycetota</taxon>
        <taxon>Actinomycetes</taxon>
        <taxon>Kineosporiales</taxon>
        <taxon>Kineosporiaceae</taxon>
        <taxon>Kineococcus</taxon>
    </lineage>
</organism>
<sequence length="422" mass="43218">MTLPSQLSVPLSAPRPVAPRGFSLLLLLACVGAGAAQMTAALLTLALKADQLDASTATTTISLSSGIAGVFTLVALPLVGTLSDRSRSRAGRRRPFLLGSALAFVAGGALLVVAPDVPTYVVAQLLTTLGFVGATITCTALLTDQLPADRRGPAAALVSLGTPLGALAGLGMTSPFGSDLVPLVALPTGLAVVCLVLLAVAVPDRCHPHPRPRVDLRQVLGMFWVNPLRHRDFAWVFTSRVLVFSGVAALNIYQPLFLMARLHVAPPDLGRSILLTVVVNAGVTLLVAPAVGRLSDRVGARKPFIVVAALVFTAGLVLAAVVTTFPGYLLACAVVGLGQGVYFAVELALATTVLPDPENPAKDLGLVKVADNLPQTLVAAVAPALIALGVHGADRNWSALFLAGAAAALLGGLAITFVRGAR</sequence>
<keyword evidence="8" id="KW-1185">Reference proteome</keyword>
<evidence type="ECO:0000256" key="1">
    <source>
        <dbReference type="ARBA" id="ARBA00004651"/>
    </source>
</evidence>
<dbReference type="InterPro" id="IPR011701">
    <property type="entry name" value="MFS"/>
</dbReference>
<dbReference type="PROSITE" id="PS50850">
    <property type="entry name" value="MFS"/>
    <property type="match status" value="1"/>
</dbReference>
<keyword evidence="2 5" id="KW-0812">Transmembrane</keyword>
<dbReference type="Pfam" id="PF07690">
    <property type="entry name" value="MFS_1"/>
    <property type="match status" value="1"/>
</dbReference>
<evidence type="ECO:0000313" key="8">
    <source>
        <dbReference type="Proteomes" id="UP001555826"/>
    </source>
</evidence>
<dbReference type="Gene3D" id="1.20.1250.20">
    <property type="entry name" value="MFS general substrate transporter like domains"/>
    <property type="match status" value="2"/>
</dbReference>
<feature type="transmembrane region" description="Helical" evidence="5">
    <location>
        <begin position="375"/>
        <end position="393"/>
    </location>
</feature>
<feature type="domain" description="Major facilitator superfamily (MFS) profile" evidence="6">
    <location>
        <begin position="25"/>
        <end position="422"/>
    </location>
</feature>
<feature type="transmembrane region" description="Helical" evidence="5">
    <location>
        <begin position="21"/>
        <end position="43"/>
    </location>
</feature>
<proteinExistence type="predicted"/>
<dbReference type="PANTHER" id="PTHR23528">
    <property type="match status" value="1"/>
</dbReference>
<evidence type="ECO:0000256" key="2">
    <source>
        <dbReference type="ARBA" id="ARBA00022692"/>
    </source>
</evidence>
<feature type="transmembrane region" description="Helical" evidence="5">
    <location>
        <begin position="273"/>
        <end position="292"/>
    </location>
</feature>
<comment type="caution">
    <text evidence="7">The sequence shown here is derived from an EMBL/GenBank/DDBJ whole genome shotgun (WGS) entry which is preliminary data.</text>
</comment>
<feature type="transmembrane region" description="Helical" evidence="5">
    <location>
        <begin position="63"/>
        <end position="83"/>
    </location>
</feature>
<dbReference type="Proteomes" id="UP001555826">
    <property type="component" value="Unassembled WGS sequence"/>
</dbReference>
<dbReference type="RefSeq" id="WP_367638813.1">
    <property type="nucleotide sequence ID" value="NZ_JBFNQN010000008.1"/>
</dbReference>
<feature type="transmembrane region" description="Helical" evidence="5">
    <location>
        <begin position="120"/>
        <end position="142"/>
    </location>
</feature>
<evidence type="ECO:0000256" key="4">
    <source>
        <dbReference type="ARBA" id="ARBA00023136"/>
    </source>
</evidence>
<feature type="transmembrane region" description="Helical" evidence="5">
    <location>
        <begin position="180"/>
        <end position="202"/>
    </location>
</feature>
<evidence type="ECO:0000313" key="7">
    <source>
        <dbReference type="EMBL" id="MEW9265684.1"/>
    </source>
</evidence>
<reference evidence="7 8" key="1">
    <citation type="submission" date="2024-07" db="EMBL/GenBank/DDBJ databases">
        <authorList>
            <person name="Thanompreechachai J."/>
            <person name="Duangmal K."/>
        </authorList>
    </citation>
    <scope>NUCLEOTIDE SEQUENCE [LARGE SCALE GENOMIC DNA]</scope>
    <source>
        <strain evidence="7 8">KCTC 19886</strain>
    </source>
</reference>
<name>A0ABV3P7T0_9ACTN</name>
<evidence type="ECO:0000256" key="5">
    <source>
        <dbReference type="SAM" id="Phobius"/>
    </source>
</evidence>
<keyword evidence="3 5" id="KW-1133">Transmembrane helix</keyword>
<feature type="transmembrane region" description="Helical" evidence="5">
    <location>
        <begin position="154"/>
        <end position="174"/>
    </location>
</feature>
<evidence type="ECO:0000256" key="3">
    <source>
        <dbReference type="ARBA" id="ARBA00022989"/>
    </source>
</evidence>
<dbReference type="SUPFAM" id="SSF103473">
    <property type="entry name" value="MFS general substrate transporter"/>
    <property type="match status" value="1"/>
</dbReference>
<protein>
    <submittedName>
        <fullName evidence="7">MFS transporter</fullName>
    </submittedName>
</protein>
<feature type="transmembrane region" description="Helical" evidence="5">
    <location>
        <begin position="95"/>
        <end position="114"/>
    </location>
</feature>
<dbReference type="InterPro" id="IPR036259">
    <property type="entry name" value="MFS_trans_sf"/>
</dbReference>
<dbReference type="InterPro" id="IPR020846">
    <property type="entry name" value="MFS_dom"/>
</dbReference>
<gene>
    <name evidence="7" type="ORF">AB1207_13080</name>
</gene>
<evidence type="ECO:0000259" key="6">
    <source>
        <dbReference type="PROSITE" id="PS50850"/>
    </source>
</evidence>
<feature type="transmembrane region" description="Helical" evidence="5">
    <location>
        <begin position="304"/>
        <end position="322"/>
    </location>
</feature>
<accession>A0ABV3P7T0</accession>
<feature type="transmembrane region" description="Helical" evidence="5">
    <location>
        <begin position="233"/>
        <end position="253"/>
    </location>
</feature>
<keyword evidence="4 5" id="KW-0472">Membrane</keyword>
<dbReference type="EMBL" id="JBFNQN010000008">
    <property type="protein sequence ID" value="MEW9265684.1"/>
    <property type="molecule type" value="Genomic_DNA"/>
</dbReference>
<comment type="subcellular location">
    <subcellularLocation>
        <location evidence="1">Cell membrane</location>
        <topology evidence="1">Multi-pass membrane protein</topology>
    </subcellularLocation>
</comment>